<proteinExistence type="predicted"/>
<dbReference type="EMBL" id="JAUJYO010000001">
    <property type="protein sequence ID" value="KAK1326212.1"/>
    <property type="molecule type" value="Genomic_DNA"/>
</dbReference>
<comment type="caution">
    <text evidence="1">The sequence shown here is derived from an EMBL/GenBank/DDBJ whole genome shotgun (WGS) entry which is preliminary data.</text>
</comment>
<dbReference type="Proteomes" id="UP001180020">
    <property type="component" value="Unassembled WGS sequence"/>
</dbReference>
<reference evidence="1" key="2">
    <citation type="submission" date="2023-06" db="EMBL/GenBank/DDBJ databases">
        <authorList>
            <person name="Ma L."/>
            <person name="Liu K.-W."/>
            <person name="Li Z."/>
            <person name="Hsiao Y.-Y."/>
            <person name="Qi Y."/>
            <person name="Fu T."/>
            <person name="Tang G."/>
            <person name="Zhang D."/>
            <person name="Sun W.-H."/>
            <person name="Liu D.-K."/>
            <person name="Li Y."/>
            <person name="Chen G.-Z."/>
            <person name="Liu X.-D."/>
            <person name="Liao X.-Y."/>
            <person name="Jiang Y.-T."/>
            <person name="Yu X."/>
            <person name="Hao Y."/>
            <person name="Huang J."/>
            <person name="Zhao X.-W."/>
            <person name="Ke S."/>
            <person name="Chen Y.-Y."/>
            <person name="Wu W.-L."/>
            <person name="Hsu J.-L."/>
            <person name="Lin Y.-F."/>
            <person name="Huang M.-D."/>
            <person name="Li C.-Y."/>
            <person name="Huang L."/>
            <person name="Wang Z.-W."/>
            <person name="Zhao X."/>
            <person name="Zhong W.-Y."/>
            <person name="Peng D.-H."/>
            <person name="Ahmad S."/>
            <person name="Lan S."/>
            <person name="Zhang J.-S."/>
            <person name="Tsai W.-C."/>
            <person name="Van De Peer Y."/>
            <person name="Liu Z.-J."/>
        </authorList>
    </citation>
    <scope>NUCLEOTIDE SEQUENCE</scope>
    <source>
        <strain evidence="1">CP</strain>
        <tissue evidence="1">Leaves</tissue>
    </source>
</reference>
<name>A0AAV9FNW3_ACOCL</name>
<dbReference type="AlphaFoldDB" id="A0AAV9FNW3"/>
<reference evidence="1" key="1">
    <citation type="journal article" date="2023" name="Nat. Commun.">
        <title>Diploid and tetraploid genomes of Acorus and the evolution of monocots.</title>
        <authorList>
            <person name="Ma L."/>
            <person name="Liu K.W."/>
            <person name="Li Z."/>
            <person name="Hsiao Y.Y."/>
            <person name="Qi Y."/>
            <person name="Fu T."/>
            <person name="Tang G.D."/>
            <person name="Zhang D."/>
            <person name="Sun W.H."/>
            <person name="Liu D.K."/>
            <person name="Li Y."/>
            <person name="Chen G.Z."/>
            <person name="Liu X.D."/>
            <person name="Liao X.Y."/>
            <person name="Jiang Y.T."/>
            <person name="Yu X."/>
            <person name="Hao Y."/>
            <person name="Huang J."/>
            <person name="Zhao X.W."/>
            <person name="Ke S."/>
            <person name="Chen Y.Y."/>
            <person name="Wu W.L."/>
            <person name="Hsu J.L."/>
            <person name="Lin Y.F."/>
            <person name="Huang M.D."/>
            <person name="Li C.Y."/>
            <person name="Huang L."/>
            <person name="Wang Z.W."/>
            <person name="Zhao X."/>
            <person name="Zhong W.Y."/>
            <person name="Peng D.H."/>
            <person name="Ahmad S."/>
            <person name="Lan S."/>
            <person name="Zhang J.S."/>
            <person name="Tsai W.C."/>
            <person name="Van de Peer Y."/>
            <person name="Liu Z.J."/>
        </authorList>
    </citation>
    <scope>NUCLEOTIDE SEQUENCE</scope>
    <source>
        <strain evidence="1">CP</strain>
    </source>
</reference>
<gene>
    <name evidence="1" type="ORF">QJS10_CPA01g00467</name>
</gene>
<protein>
    <submittedName>
        <fullName evidence="1">Uncharacterized protein</fullName>
    </submittedName>
</protein>
<sequence length="109" mass="12167">MEEQVMNNNTSSTMEGVTILAVNNNNNAKGGGGGHERAMERNVVKMKKEWSRVERELVHARRREEKLTESVKEMGKKIDVMSTELESTDTIIRGLSSFNLETHPGGGHV</sequence>
<evidence type="ECO:0000313" key="1">
    <source>
        <dbReference type="EMBL" id="KAK1326212.1"/>
    </source>
</evidence>
<evidence type="ECO:0000313" key="2">
    <source>
        <dbReference type="Proteomes" id="UP001180020"/>
    </source>
</evidence>
<keyword evidence="2" id="KW-1185">Reference proteome</keyword>
<accession>A0AAV9FNW3</accession>
<organism evidence="1 2">
    <name type="scientific">Acorus calamus</name>
    <name type="common">Sweet flag</name>
    <dbReference type="NCBI Taxonomy" id="4465"/>
    <lineage>
        <taxon>Eukaryota</taxon>
        <taxon>Viridiplantae</taxon>
        <taxon>Streptophyta</taxon>
        <taxon>Embryophyta</taxon>
        <taxon>Tracheophyta</taxon>
        <taxon>Spermatophyta</taxon>
        <taxon>Magnoliopsida</taxon>
        <taxon>Liliopsida</taxon>
        <taxon>Acoraceae</taxon>
        <taxon>Acorus</taxon>
    </lineage>
</organism>